<dbReference type="RefSeq" id="WP_354009044.1">
    <property type="nucleotide sequence ID" value="NZ_JBEWTA010000001.1"/>
</dbReference>
<evidence type="ECO:0000313" key="2">
    <source>
        <dbReference type="EMBL" id="MET4759010.1"/>
    </source>
</evidence>
<dbReference type="EMBL" id="JBEWTB010000002">
    <property type="protein sequence ID" value="MET4759010.1"/>
    <property type="molecule type" value="Genomic_DNA"/>
</dbReference>
<keyword evidence="3" id="KW-1185">Reference proteome</keyword>
<feature type="domain" description="Glycosyl transferase family 1" evidence="1">
    <location>
        <begin position="158"/>
        <end position="293"/>
    </location>
</feature>
<dbReference type="Gene3D" id="3.40.50.2000">
    <property type="entry name" value="Glycogen Phosphorylase B"/>
    <property type="match status" value="2"/>
</dbReference>
<dbReference type="Proteomes" id="UP001549366">
    <property type="component" value="Unassembled WGS sequence"/>
</dbReference>
<gene>
    <name evidence="2" type="ORF">V5J35_004202</name>
</gene>
<evidence type="ECO:0000259" key="1">
    <source>
        <dbReference type="Pfam" id="PF00534"/>
    </source>
</evidence>
<comment type="caution">
    <text evidence="2">The sequence shown here is derived from an EMBL/GenBank/DDBJ whole genome shotgun (WGS) entry which is preliminary data.</text>
</comment>
<reference evidence="2 3" key="1">
    <citation type="submission" date="2024-06" db="EMBL/GenBank/DDBJ databases">
        <title>Genomic Encyclopedia of Type Strains, Phase V (KMG-V): Genome sequencing to study the core and pangenomes of soil and plant-associated prokaryotes.</title>
        <authorList>
            <person name="Whitman W."/>
        </authorList>
    </citation>
    <scope>NUCLEOTIDE SEQUENCE [LARGE SCALE GENOMIC DNA]</scope>
    <source>
        <strain evidence="2 3">NE40</strain>
    </source>
</reference>
<evidence type="ECO:0000313" key="3">
    <source>
        <dbReference type="Proteomes" id="UP001549366"/>
    </source>
</evidence>
<proteinExistence type="predicted"/>
<sequence length="324" mass="36768">MMKRVLLTTYPHAFLHRGGGEREIHLLREALNLDSVQADIYGPSSHPLHTYQDIIHFSMMGGSELLLNEINKTGGQRMILWPNLWFVEEPDTRHLESLTSFLNNFDAVVFKSKAEEVHFRSYFDLAGKDVIRISPLVSPRFSQKDISTVFRESYGLRRYALWTGIIEPQKNQLQAVKAFSGLDIDMVFSGDVRDEAYVRECKKHAAPNIHFIHSMPFGSELHLSALAYCSLYVELPMDFPGTSAIEAQALGCRLLLTRSSWTEEMLSEFALLADPENIEGIRAKAINLLTQPEVQLPCPKVVEMTDVILPLVEYLQHSNAFTQS</sequence>
<protein>
    <submittedName>
        <fullName evidence="2">Glycosyltransferase involved in cell wall biosynthesis</fullName>
    </submittedName>
</protein>
<accession>A0ABV2SML0</accession>
<name>A0ABV2SML0_9GAMM</name>
<dbReference type="SUPFAM" id="SSF53756">
    <property type="entry name" value="UDP-Glycosyltransferase/glycogen phosphorylase"/>
    <property type="match status" value="1"/>
</dbReference>
<dbReference type="InterPro" id="IPR001296">
    <property type="entry name" value="Glyco_trans_1"/>
</dbReference>
<dbReference type="Pfam" id="PF00534">
    <property type="entry name" value="Glycos_transf_1"/>
    <property type="match status" value="1"/>
</dbReference>
<organism evidence="2 3">
    <name type="scientific">Endozoicomonas lisbonensis</name>
    <dbReference type="NCBI Taxonomy" id="3120522"/>
    <lineage>
        <taxon>Bacteria</taxon>
        <taxon>Pseudomonadati</taxon>
        <taxon>Pseudomonadota</taxon>
        <taxon>Gammaproteobacteria</taxon>
        <taxon>Oceanospirillales</taxon>
        <taxon>Endozoicomonadaceae</taxon>
        <taxon>Endozoicomonas</taxon>
    </lineage>
</organism>